<evidence type="ECO:0000313" key="2">
    <source>
        <dbReference type="Proteomes" id="UP000886829"/>
    </source>
</evidence>
<dbReference type="Pfam" id="PF12917">
    <property type="entry name" value="YfbR-like"/>
    <property type="match status" value="1"/>
</dbReference>
<dbReference type="Proteomes" id="UP000886829">
    <property type="component" value="Unassembled WGS sequence"/>
</dbReference>
<name>A0A9D1WF87_9GAMM</name>
<reference evidence="1" key="1">
    <citation type="journal article" date="2021" name="PeerJ">
        <title>Extensive microbial diversity within the chicken gut microbiome revealed by metagenomics and culture.</title>
        <authorList>
            <person name="Gilroy R."/>
            <person name="Ravi A."/>
            <person name="Getino M."/>
            <person name="Pursley I."/>
            <person name="Horton D.L."/>
            <person name="Alikhan N.F."/>
            <person name="Baker D."/>
            <person name="Gharbi K."/>
            <person name="Hall N."/>
            <person name="Watson M."/>
            <person name="Adriaenssens E.M."/>
            <person name="Foster-Nyarko E."/>
            <person name="Jarju S."/>
            <person name="Secka A."/>
            <person name="Antonio M."/>
            <person name="Oren A."/>
            <person name="Chaudhuri R.R."/>
            <person name="La Ragione R."/>
            <person name="Hildebrand F."/>
            <person name="Pallen M.J."/>
        </authorList>
    </citation>
    <scope>NUCLEOTIDE SEQUENCE</scope>
    <source>
        <strain evidence="1">USASDec5-558</strain>
    </source>
</reference>
<gene>
    <name evidence="1" type="primary">yfbR</name>
    <name evidence="1" type="ORF">H9850_10195</name>
</gene>
<organism evidence="1 2">
    <name type="scientific">Candidatus Anaerobiospirillum pullistercoris</name>
    <dbReference type="NCBI Taxonomy" id="2838452"/>
    <lineage>
        <taxon>Bacteria</taxon>
        <taxon>Pseudomonadati</taxon>
        <taxon>Pseudomonadota</taxon>
        <taxon>Gammaproteobacteria</taxon>
        <taxon>Aeromonadales</taxon>
        <taxon>Succinivibrionaceae</taxon>
        <taxon>Anaerobiospirillum</taxon>
    </lineage>
</organism>
<proteinExistence type="predicted"/>
<dbReference type="NCBIfam" id="NF003009">
    <property type="entry name" value="PRK03826.1"/>
    <property type="match status" value="1"/>
</dbReference>
<dbReference type="EMBL" id="DXEV01000202">
    <property type="protein sequence ID" value="HIX57823.1"/>
    <property type="molecule type" value="Genomic_DNA"/>
</dbReference>
<comment type="caution">
    <text evidence="1">The sequence shown here is derived from an EMBL/GenBank/DDBJ whole genome shotgun (WGS) entry which is preliminary data.</text>
</comment>
<dbReference type="EC" id="3.1.3.89" evidence="1"/>
<accession>A0A9D1WF87</accession>
<dbReference type="GO" id="GO:0002953">
    <property type="term" value="F:5'-deoxynucleotidase activity"/>
    <property type="evidence" value="ECO:0007669"/>
    <property type="project" value="UniProtKB-EC"/>
</dbReference>
<protein>
    <submittedName>
        <fullName evidence="1">5'-deoxynucleotidase</fullName>
        <ecNumber evidence="1">3.1.3.89</ecNumber>
    </submittedName>
</protein>
<dbReference type="SUPFAM" id="SSF109604">
    <property type="entry name" value="HD-domain/PDEase-like"/>
    <property type="match status" value="1"/>
</dbReference>
<dbReference type="Gene3D" id="1.10.3210.10">
    <property type="entry name" value="Hypothetical protein af1432"/>
    <property type="match status" value="1"/>
</dbReference>
<sequence length="210" mass="24299">MNTLPPAEESTFLAWIVRMSLIKRWALMHNFREENVSEHSHQTAVIAHMLAVIKNRLYGGRVNAEHVAVLALYHEVSESKLQDLNSATKYLNPEFTRQYKLIEHNAEEECVSTLPDCLQADFASLIIQDQVDEEQKAIVKAADTLAAYIKANDELRFSNQEFSHVKERLDHVLEDYCARMPEVKYFMEHFVRMCWATVDQLAGVDHNHQN</sequence>
<evidence type="ECO:0000313" key="1">
    <source>
        <dbReference type="EMBL" id="HIX57823.1"/>
    </source>
</evidence>
<reference evidence="1" key="2">
    <citation type="submission" date="2021-04" db="EMBL/GenBank/DDBJ databases">
        <authorList>
            <person name="Gilroy R."/>
        </authorList>
    </citation>
    <scope>NUCLEOTIDE SEQUENCE</scope>
    <source>
        <strain evidence="1">USASDec5-558</strain>
    </source>
</reference>
<dbReference type="AlphaFoldDB" id="A0A9D1WF87"/>
<keyword evidence="1" id="KW-0378">Hydrolase</keyword>